<keyword evidence="4" id="KW-1185">Reference proteome</keyword>
<evidence type="ECO:0000259" key="2">
    <source>
        <dbReference type="Pfam" id="PF02538"/>
    </source>
</evidence>
<dbReference type="GO" id="GO:0005829">
    <property type="term" value="C:cytosol"/>
    <property type="evidence" value="ECO:0007669"/>
    <property type="project" value="TreeGrafter"/>
</dbReference>
<proteinExistence type="predicted"/>
<protein>
    <submittedName>
        <fullName evidence="3">Hydantoinase B/oxoprolinase</fullName>
    </submittedName>
</protein>
<dbReference type="PANTHER" id="PTHR11365:SF2">
    <property type="entry name" value="5-OXOPROLINASE"/>
    <property type="match status" value="1"/>
</dbReference>
<dbReference type="RefSeq" id="XP_025361135.1">
    <property type="nucleotide sequence ID" value="XM_025508697.1"/>
</dbReference>
<evidence type="ECO:0000256" key="1">
    <source>
        <dbReference type="SAM" id="MobiDB-lite"/>
    </source>
</evidence>
<dbReference type="InterPro" id="IPR045079">
    <property type="entry name" value="Oxoprolinase-like"/>
</dbReference>
<dbReference type="AlphaFoldDB" id="A0A316URM2"/>
<dbReference type="EMBL" id="KZ819671">
    <property type="protein sequence ID" value="PWN26523.1"/>
    <property type="molecule type" value="Genomic_DNA"/>
</dbReference>
<dbReference type="PANTHER" id="PTHR11365">
    <property type="entry name" value="5-OXOPROLINASE RELATED"/>
    <property type="match status" value="1"/>
</dbReference>
<evidence type="ECO:0000313" key="3">
    <source>
        <dbReference type="EMBL" id="PWN26523.1"/>
    </source>
</evidence>
<accession>A0A316URM2</accession>
<dbReference type="Proteomes" id="UP000245884">
    <property type="component" value="Unassembled WGS sequence"/>
</dbReference>
<reference evidence="3 4" key="1">
    <citation type="journal article" date="2018" name="Mol. Biol. Evol.">
        <title>Broad Genomic Sampling Reveals a Smut Pathogenic Ancestry of the Fungal Clade Ustilaginomycotina.</title>
        <authorList>
            <person name="Kijpornyongpan T."/>
            <person name="Mondo S.J."/>
            <person name="Barry K."/>
            <person name="Sandor L."/>
            <person name="Lee J."/>
            <person name="Lipzen A."/>
            <person name="Pangilinan J."/>
            <person name="LaButti K."/>
            <person name="Hainaut M."/>
            <person name="Henrissat B."/>
            <person name="Grigoriev I.V."/>
            <person name="Spatafora J.W."/>
            <person name="Aime M.C."/>
        </authorList>
    </citation>
    <scope>NUCLEOTIDE SEQUENCE [LARGE SCALE GENOMIC DNA]</scope>
    <source>
        <strain evidence="3 4">MCA 5214</strain>
    </source>
</reference>
<name>A0A316URM2_9BASI</name>
<feature type="domain" description="Hydantoinase B/oxoprolinase" evidence="2">
    <location>
        <begin position="15"/>
        <end position="552"/>
    </location>
</feature>
<gene>
    <name evidence="3" type="ORF">BDZ90DRAFT_267058</name>
</gene>
<sequence length="584" mass="62611">MPANERSQTTKDGPDPVLLSVFANRFMSIAEAMGRTLEQTSVSVNIRERLDFSCAVFSPNGQLVANAPHLPVHLGSMSFAVSYQIDTLGKEGIKEGDVILANHPTAGGSHLPDITVITPVFSGGEIVFVVASRGHHADIGGILPGSMPPHSKSIYEEGAQIKSFKIVDQGKYQREELERLMIEEPAKHPGCSGSRAFRDVESDLQAQIAANQKGINLIGGLIDEWGLEMVQDYMAFIRDNAELSVRNLLKDVAQRQGTNSLHAKDYMDDGTPIELHVTLDPEQGSAVFDFEGTGPEVCGNWNVPRSVASSAIIYCLRCMVDVDMPLNSGCLAPVEIKIPKGSLLDPSDEAAVVGGNVLTSQRIVDVVLRAFKASAASQGDMSNLTFGAGGVDSEGKHVQGWAQYETICGGSGAGPSWHGTTCHTHMTNTRISDVEVMERSLPVLLRRFEIRQGSGGKGKYNGGDGVVRDIEFLPEEIGVSILSERRVLRPFGLEGGGDAEGGRNLWVKCERDEKGRLIGKREVNMGGKNTVTARRGDRIVIETPGGGGWGTPGDEKQEKRANGHHGGRGARGSVAERQSAQLGA</sequence>
<dbReference type="STRING" id="1569628.A0A316URM2"/>
<feature type="region of interest" description="Disordered" evidence="1">
    <location>
        <begin position="540"/>
        <end position="584"/>
    </location>
</feature>
<organism evidence="3 4">
    <name type="scientific">Jaminaea rosea</name>
    <dbReference type="NCBI Taxonomy" id="1569628"/>
    <lineage>
        <taxon>Eukaryota</taxon>
        <taxon>Fungi</taxon>
        <taxon>Dikarya</taxon>
        <taxon>Basidiomycota</taxon>
        <taxon>Ustilaginomycotina</taxon>
        <taxon>Exobasidiomycetes</taxon>
        <taxon>Microstromatales</taxon>
        <taxon>Microstromatales incertae sedis</taxon>
        <taxon>Jaminaea</taxon>
    </lineage>
</organism>
<evidence type="ECO:0000313" key="4">
    <source>
        <dbReference type="Proteomes" id="UP000245884"/>
    </source>
</evidence>
<dbReference type="GeneID" id="37030520"/>
<dbReference type="GO" id="GO:0006749">
    <property type="term" value="P:glutathione metabolic process"/>
    <property type="evidence" value="ECO:0007669"/>
    <property type="project" value="TreeGrafter"/>
</dbReference>
<dbReference type="InterPro" id="IPR003692">
    <property type="entry name" value="Hydantoinase_B"/>
</dbReference>
<dbReference type="Pfam" id="PF02538">
    <property type="entry name" value="Hydantoinase_B"/>
    <property type="match status" value="1"/>
</dbReference>
<dbReference type="OrthoDB" id="3643at2759"/>
<dbReference type="GO" id="GO:0017168">
    <property type="term" value="F:5-oxoprolinase (ATP-hydrolyzing) activity"/>
    <property type="evidence" value="ECO:0007669"/>
    <property type="project" value="TreeGrafter"/>
</dbReference>